<proteinExistence type="predicted"/>
<dbReference type="EMBL" id="GBRH01195905">
    <property type="protein sequence ID" value="JAE01991.1"/>
    <property type="molecule type" value="Transcribed_RNA"/>
</dbReference>
<reference evidence="1" key="2">
    <citation type="journal article" date="2015" name="Data Brief">
        <title>Shoot transcriptome of the giant reed, Arundo donax.</title>
        <authorList>
            <person name="Barrero R.A."/>
            <person name="Guerrero F.D."/>
            <person name="Moolhuijzen P."/>
            <person name="Goolsby J.A."/>
            <person name="Tidwell J."/>
            <person name="Bellgard S.E."/>
            <person name="Bellgard M.I."/>
        </authorList>
    </citation>
    <scope>NUCLEOTIDE SEQUENCE</scope>
    <source>
        <tissue evidence="1">Shoot tissue taken approximately 20 cm above the soil surface</tissue>
    </source>
</reference>
<accession>A0A0A9EVS5</accession>
<reference evidence="1" key="1">
    <citation type="submission" date="2014-09" db="EMBL/GenBank/DDBJ databases">
        <authorList>
            <person name="Magalhaes I.L.F."/>
            <person name="Oliveira U."/>
            <person name="Santos F.R."/>
            <person name="Vidigal T.H.D.A."/>
            <person name="Brescovit A.D."/>
            <person name="Santos A.J."/>
        </authorList>
    </citation>
    <scope>NUCLEOTIDE SEQUENCE</scope>
    <source>
        <tissue evidence="1">Shoot tissue taken approximately 20 cm above the soil surface</tissue>
    </source>
</reference>
<sequence length="72" mass="7861">MGNFAELDAINFGERIASLLSAVFCKLLALDILSVDSKALFCCSSPKKSLFCFKSSNNTPKTPTSLKTFLYC</sequence>
<dbReference type="AlphaFoldDB" id="A0A0A9EVS5"/>
<protein>
    <submittedName>
        <fullName evidence="1">Uncharacterized protein</fullName>
    </submittedName>
</protein>
<evidence type="ECO:0000313" key="1">
    <source>
        <dbReference type="EMBL" id="JAE01991.1"/>
    </source>
</evidence>
<organism evidence="1">
    <name type="scientific">Arundo donax</name>
    <name type="common">Giant reed</name>
    <name type="synonym">Donax arundinaceus</name>
    <dbReference type="NCBI Taxonomy" id="35708"/>
    <lineage>
        <taxon>Eukaryota</taxon>
        <taxon>Viridiplantae</taxon>
        <taxon>Streptophyta</taxon>
        <taxon>Embryophyta</taxon>
        <taxon>Tracheophyta</taxon>
        <taxon>Spermatophyta</taxon>
        <taxon>Magnoliopsida</taxon>
        <taxon>Liliopsida</taxon>
        <taxon>Poales</taxon>
        <taxon>Poaceae</taxon>
        <taxon>PACMAD clade</taxon>
        <taxon>Arundinoideae</taxon>
        <taxon>Arundineae</taxon>
        <taxon>Arundo</taxon>
    </lineage>
</organism>
<name>A0A0A9EVS5_ARUDO</name>